<dbReference type="PANTHER" id="PTHR40642:SF1">
    <property type="entry name" value="YALI0F31295P"/>
    <property type="match status" value="1"/>
</dbReference>
<evidence type="ECO:0000313" key="3">
    <source>
        <dbReference type="Proteomes" id="UP001642501"/>
    </source>
</evidence>
<feature type="compositionally biased region" description="Basic and acidic residues" evidence="1">
    <location>
        <begin position="61"/>
        <end position="94"/>
    </location>
</feature>
<name>A0ABP0DUW1_9PEZI</name>
<gene>
    <name evidence="2" type="ORF">SEPCBS57363_004275</name>
</gene>
<dbReference type="EMBL" id="CAWUOM010000078">
    <property type="protein sequence ID" value="CAK7270782.1"/>
    <property type="molecule type" value="Genomic_DNA"/>
</dbReference>
<comment type="caution">
    <text evidence="2">The sequence shown here is derived from an EMBL/GenBank/DDBJ whole genome shotgun (WGS) entry which is preliminary data.</text>
</comment>
<dbReference type="Pfam" id="PF12720">
    <property type="entry name" value="DUF3807"/>
    <property type="match status" value="1"/>
</dbReference>
<dbReference type="Proteomes" id="UP001642501">
    <property type="component" value="Unassembled WGS sequence"/>
</dbReference>
<evidence type="ECO:0000313" key="2">
    <source>
        <dbReference type="EMBL" id="CAK7270782.1"/>
    </source>
</evidence>
<reference evidence="2 3" key="1">
    <citation type="submission" date="2024-01" db="EMBL/GenBank/DDBJ databases">
        <authorList>
            <person name="Allen C."/>
            <person name="Tagirdzhanova G."/>
        </authorList>
    </citation>
    <scope>NUCLEOTIDE SEQUENCE [LARGE SCALE GENOMIC DNA]</scope>
    <source>
        <strain evidence="2 3">CBS 573.63</strain>
    </source>
</reference>
<accession>A0ABP0DUW1</accession>
<organism evidence="2 3">
    <name type="scientific">Sporothrix epigloea</name>
    <dbReference type="NCBI Taxonomy" id="1892477"/>
    <lineage>
        <taxon>Eukaryota</taxon>
        <taxon>Fungi</taxon>
        <taxon>Dikarya</taxon>
        <taxon>Ascomycota</taxon>
        <taxon>Pezizomycotina</taxon>
        <taxon>Sordariomycetes</taxon>
        <taxon>Sordariomycetidae</taxon>
        <taxon>Ophiostomatales</taxon>
        <taxon>Ophiostomataceae</taxon>
        <taxon>Sporothrix</taxon>
    </lineage>
</organism>
<proteinExistence type="predicted"/>
<protein>
    <submittedName>
        <fullName evidence="2">Uncharacterized protein</fullName>
    </submittedName>
</protein>
<keyword evidence="3" id="KW-1185">Reference proteome</keyword>
<dbReference type="InterPro" id="IPR024526">
    <property type="entry name" value="DUF3807"/>
</dbReference>
<sequence length="192" mass="21535">MAMPACIRVPQVSREELFAFHEAHFSHLSAAKFSMTFMGLSGPNVQGDSDAEYHDQCEKSLLEKEDNYDPEADLHLSDDHPDLPLSDLRDRQAETGETTPADGDSGITAAGETNLVDDRDEQDQSRKKRRRKKINTGNSSVRRLLEKKPDLRKRTWDVVDTGLGSLDYDGVEKSADLTQSAPARRRIQYGDD</sequence>
<dbReference type="PANTHER" id="PTHR40642">
    <property type="entry name" value="YALI0F31295P"/>
    <property type="match status" value="1"/>
</dbReference>
<feature type="region of interest" description="Disordered" evidence="1">
    <location>
        <begin position="61"/>
        <end position="146"/>
    </location>
</feature>
<evidence type="ECO:0000256" key="1">
    <source>
        <dbReference type="SAM" id="MobiDB-lite"/>
    </source>
</evidence>